<dbReference type="GO" id="GO:0019843">
    <property type="term" value="F:rRNA binding"/>
    <property type="evidence" value="ECO:0007669"/>
    <property type="project" value="InterPro"/>
</dbReference>
<dbReference type="SUPFAM" id="SSF52954">
    <property type="entry name" value="Class II aaRS ABD-related"/>
    <property type="match status" value="1"/>
</dbReference>
<dbReference type="EMBL" id="MBFS01000924">
    <property type="protein sequence ID" value="PVV01641.1"/>
    <property type="molecule type" value="Genomic_DNA"/>
</dbReference>
<evidence type="ECO:0000256" key="1">
    <source>
        <dbReference type="ARBA" id="ARBA00004604"/>
    </source>
</evidence>
<evidence type="ECO:0000256" key="4">
    <source>
        <dbReference type="ARBA" id="ARBA00023242"/>
    </source>
</evidence>
<dbReference type="OrthoDB" id="1638493at2759"/>
<dbReference type="GO" id="GO:0005730">
    <property type="term" value="C:nucleolus"/>
    <property type="evidence" value="ECO:0007669"/>
    <property type="project" value="UniProtKB-SubCell"/>
</dbReference>
<dbReference type="GO" id="GO:0000027">
    <property type="term" value="P:ribosomal large subunit assembly"/>
    <property type="evidence" value="ECO:0007669"/>
    <property type="project" value="TreeGrafter"/>
</dbReference>
<dbReference type="SMART" id="SM00879">
    <property type="entry name" value="Brix"/>
    <property type="match status" value="1"/>
</dbReference>
<dbReference type="GO" id="GO:0006364">
    <property type="term" value="P:rRNA processing"/>
    <property type="evidence" value="ECO:0007669"/>
    <property type="project" value="InterPro"/>
</dbReference>
<dbReference type="Pfam" id="PF04427">
    <property type="entry name" value="Brix"/>
    <property type="match status" value="1"/>
</dbReference>
<feature type="domain" description="Brix" evidence="5">
    <location>
        <begin position="25"/>
        <end position="226"/>
    </location>
</feature>
<dbReference type="Proteomes" id="UP000245609">
    <property type="component" value="Unassembled WGS sequence"/>
</dbReference>
<dbReference type="InterPro" id="IPR026532">
    <property type="entry name" value="BRX1"/>
</dbReference>
<dbReference type="STRING" id="133381.A0A2T9ZAM8"/>
<dbReference type="PROSITE" id="PS50833">
    <property type="entry name" value="BRIX"/>
    <property type="match status" value="1"/>
</dbReference>
<proteinExistence type="inferred from homology"/>
<evidence type="ECO:0000256" key="2">
    <source>
        <dbReference type="ARBA" id="ARBA00006369"/>
    </source>
</evidence>
<comment type="caution">
    <text evidence="6">The sequence shown here is derived from an EMBL/GenBank/DDBJ whole genome shotgun (WGS) entry which is preliminary data.</text>
</comment>
<evidence type="ECO:0000259" key="5">
    <source>
        <dbReference type="PROSITE" id="PS50833"/>
    </source>
</evidence>
<comment type="subcellular location">
    <subcellularLocation>
        <location evidence="1">Nucleus</location>
        <location evidence="1">Nucleolus</location>
    </subcellularLocation>
</comment>
<keyword evidence="7" id="KW-1185">Reference proteome</keyword>
<dbReference type="InterPro" id="IPR007109">
    <property type="entry name" value="Brix"/>
</dbReference>
<gene>
    <name evidence="6" type="ORF">BB560_003931</name>
</gene>
<comment type="similarity">
    <text evidence="2">Belongs to the BRX1 family.</text>
</comment>
<accession>A0A2T9ZAM8</accession>
<keyword evidence="3" id="KW-0690">Ribosome biogenesis</keyword>
<reference evidence="6 7" key="1">
    <citation type="journal article" date="2018" name="MBio">
        <title>Comparative Genomics Reveals the Core Gene Toolbox for the Fungus-Insect Symbiosis.</title>
        <authorList>
            <person name="Wang Y."/>
            <person name="Stata M."/>
            <person name="Wang W."/>
            <person name="Stajich J.E."/>
            <person name="White M.M."/>
            <person name="Moncalvo J.M."/>
        </authorList>
    </citation>
    <scope>NUCLEOTIDE SEQUENCE [LARGE SCALE GENOMIC DNA]</scope>
    <source>
        <strain evidence="6 7">SC-DP-2</strain>
    </source>
</reference>
<organism evidence="6 7">
    <name type="scientific">Smittium megazygosporum</name>
    <dbReference type="NCBI Taxonomy" id="133381"/>
    <lineage>
        <taxon>Eukaryota</taxon>
        <taxon>Fungi</taxon>
        <taxon>Fungi incertae sedis</taxon>
        <taxon>Zoopagomycota</taxon>
        <taxon>Kickxellomycotina</taxon>
        <taxon>Harpellomycetes</taxon>
        <taxon>Harpellales</taxon>
        <taxon>Legeriomycetaceae</taxon>
        <taxon>Smittium</taxon>
    </lineage>
</organism>
<dbReference type="AlphaFoldDB" id="A0A2T9ZAM8"/>
<evidence type="ECO:0000256" key="3">
    <source>
        <dbReference type="ARBA" id="ARBA00022517"/>
    </source>
</evidence>
<evidence type="ECO:0000313" key="7">
    <source>
        <dbReference type="Proteomes" id="UP000245609"/>
    </source>
</evidence>
<protein>
    <recommendedName>
        <fullName evidence="5">Brix domain-containing protein</fullName>
    </recommendedName>
</protein>
<sequence>MASIYKSFTKESKKNEEVSKPRIRNRVLLLSSRGISTRYRYLIKDLEALLPHSKKDAKLDTKKNLEILNELAELNNCNNILFFEARKHDDLYLWASRAPSGPSIKFHVQNVHNMSELKLTGNCLKGSRPLLSFDGNFDDDGPYMLIKTLFEQIFSVPTGARKSKPFFDHIMSFSIIDGRIWVRNFQIVEKNPETGGDVTNDDDMSLVEIGPRFVLHIIRIFEGSFYGRTLYENPNFYTPASIRAAANREKSAKFANRSIANQELKAKIGNINIPTDKYADVFK</sequence>
<name>A0A2T9ZAM8_9FUNG</name>
<keyword evidence="4" id="KW-0539">Nucleus</keyword>
<evidence type="ECO:0000313" key="6">
    <source>
        <dbReference type="EMBL" id="PVV01641.1"/>
    </source>
</evidence>
<dbReference type="PANTHER" id="PTHR13634:SF0">
    <property type="entry name" value="RIBOSOME BIOGENESIS PROTEIN BRX1 HOMOLOG"/>
    <property type="match status" value="1"/>
</dbReference>
<dbReference type="PANTHER" id="PTHR13634">
    <property type="entry name" value="RIBOSOME BIOGENESIS PROTEIN BRIX"/>
    <property type="match status" value="1"/>
</dbReference>